<evidence type="ECO:0000256" key="1">
    <source>
        <dbReference type="SAM" id="Phobius"/>
    </source>
</evidence>
<keyword evidence="3" id="KW-1185">Reference proteome</keyword>
<reference evidence="2 3" key="1">
    <citation type="submission" date="2020-03" db="EMBL/GenBank/DDBJ databases">
        <title>Spirochaetal bacteria isolated from arthropods constitute a novel genus Entomospira genus novum within the order Spirochaetales.</title>
        <authorList>
            <person name="Grana-Miraglia L."/>
            <person name="Sikutova S."/>
            <person name="Fingerle V."/>
            <person name="Sing A."/>
            <person name="Castillo-Ramirez S."/>
            <person name="Margos G."/>
            <person name="Rudolf I."/>
        </authorList>
    </citation>
    <scope>NUCLEOTIDE SEQUENCE [LARGE SCALE GENOMIC DNA]</scope>
    <source>
        <strain evidence="2 3">BR193</strain>
    </source>
</reference>
<dbReference type="AlphaFoldDB" id="A0A968GFA5"/>
<dbReference type="EMBL" id="JAATLJ010000003">
    <property type="protein sequence ID" value="NIZ41389.1"/>
    <property type="molecule type" value="Genomic_DNA"/>
</dbReference>
<organism evidence="2 3">
    <name type="scientific">Entomospira entomophila</name>
    <dbReference type="NCBI Taxonomy" id="2719988"/>
    <lineage>
        <taxon>Bacteria</taxon>
        <taxon>Pseudomonadati</taxon>
        <taxon>Spirochaetota</taxon>
        <taxon>Spirochaetia</taxon>
        <taxon>Spirochaetales</taxon>
        <taxon>Spirochaetaceae</taxon>
        <taxon>Entomospira</taxon>
    </lineage>
</organism>
<evidence type="ECO:0000313" key="2">
    <source>
        <dbReference type="EMBL" id="NIZ41389.1"/>
    </source>
</evidence>
<sequence>MRPLTKREKTIIRTIFIVGGITLLILTSMIIVPPVRLYLIQRNHLRPYGLAFENFTNENLLQLHQWYDGKETIHFDAHRWGISIAPNSDSILVSDDEGNIIPISLFNMDPLQSDWMQSMHFRLLVKPEYPDLFRNKDGKPYHFYNYAQRKKYQIERIRFYEEGLVFDYDTANYEKLYREANRGIAPQRDPAGSLIFHYQDGHLVEQEDRSLLGSEVASINLEYAYAPKAWLPALEGLPYFFSLIDRQEDLDLEDQPFQSIQNFNQLGSHVSKVAPKFLRAYQHQLRQSGFAIVDTEKKYTKTLISNVTHLFIDAQSDQMLLKTQHGLYQMDMLTKKIQLIHPNDPLHSQQHKWIKL</sequence>
<accession>A0A968GFA5</accession>
<proteinExistence type="predicted"/>
<keyword evidence="1" id="KW-0472">Membrane</keyword>
<keyword evidence="1" id="KW-1133">Transmembrane helix</keyword>
<protein>
    <submittedName>
        <fullName evidence="2">Uncharacterized protein</fullName>
    </submittedName>
</protein>
<feature type="transmembrane region" description="Helical" evidence="1">
    <location>
        <begin position="12"/>
        <end position="32"/>
    </location>
</feature>
<gene>
    <name evidence="2" type="ORF">HCT14_07705</name>
</gene>
<keyword evidence="1" id="KW-0812">Transmembrane</keyword>
<dbReference type="RefSeq" id="WP_167701011.1">
    <property type="nucleotide sequence ID" value="NZ_CP118176.1"/>
</dbReference>
<evidence type="ECO:0000313" key="3">
    <source>
        <dbReference type="Proteomes" id="UP000711995"/>
    </source>
</evidence>
<name>A0A968GFA5_9SPIO</name>
<comment type="caution">
    <text evidence="2">The sequence shown here is derived from an EMBL/GenBank/DDBJ whole genome shotgun (WGS) entry which is preliminary data.</text>
</comment>
<dbReference type="Proteomes" id="UP000711995">
    <property type="component" value="Unassembled WGS sequence"/>
</dbReference>